<comment type="similarity">
    <text evidence="4 19">Belongs to the CobS family.</text>
</comment>
<gene>
    <name evidence="19" type="primary">cobS</name>
    <name evidence="20" type="ORF">EYS42_01990</name>
</gene>
<dbReference type="AlphaFoldDB" id="A0A4Q9H2W5"/>
<evidence type="ECO:0000256" key="1">
    <source>
        <dbReference type="ARBA" id="ARBA00001946"/>
    </source>
</evidence>
<evidence type="ECO:0000256" key="18">
    <source>
        <dbReference type="ARBA" id="ARBA00049504"/>
    </source>
</evidence>
<keyword evidence="12 19" id="KW-1133">Transmembrane helix</keyword>
<keyword evidence="11 19" id="KW-0460">Magnesium</keyword>
<evidence type="ECO:0000256" key="8">
    <source>
        <dbReference type="ARBA" id="ARBA00022573"/>
    </source>
</evidence>
<reference evidence="20 21" key="1">
    <citation type="submission" date="2019-02" db="EMBL/GenBank/DDBJ databases">
        <title>Aquabacterium sp. strain KMB7.</title>
        <authorList>
            <person name="Chen W.-M."/>
        </authorList>
    </citation>
    <scope>NUCLEOTIDE SEQUENCE [LARGE SCALE GENOMIC DNA]</scope>
    <source>
        <strain evidence="20 21">KMB7</strain>
    </source>
</reference>
<evidence type="ECO:0000256" key="6">
    <source>
        <dbReference type="ARBA" id="ARBA00015850"/>
    </source>
</evidence>
<comment type="pathway">
    <text evidence="3 19">Cofactor biosynthesis; adenosylcobalamin biosynthesis; adenosylcobalamin from cob(II)yrinate a,c-diamide: step 7/7.</text>
</comment>
<dbReference type="GO" id="GO:0051073">
    <property type="term" value="F:adenosylcobinamide-GDP ribazoletransferase activity"/>
    <property type="evidence" value="ECO:0007669"/>
    <property type="project" value="UniProtKB-UniRule"/>
</dbReference>
<comment type="catalytic activity">
    <reaction evidence="18 19">
        <text>alpha-ribazole 5'-phosphate + adenosylcob(III)inamide-GDP = adenosylcob(III)alamin 5'-phosphate + GMP + H(+)</text>
        <dbReference type="Rhea" id="RHEA:23560"/>
        <dbReference type="ChEBI" id="CHEBI:15378"/>
        <dbReference type="ChEBI" id="CHEBI:57918"/>
        <dbReference type="ChEBI" id="CHEBI:58115"/>
        <dbReference type="ChEBI" id="CHEBI:60487"/>
        <dbReference type="ChEBI" id="CHEBI:60493"/>
        <dbReference type="EC" id="2.7.8.26"/>
    </reaction>
</comment>
<evidence type="ECO:0000313" key="21">
    <source>
        <dbReference type="Proteomes" id="UP000292120"/>
    </source>
</evidence>
<accession>A0A4Q9H2W5</accession>
<evidence type="ECO:0000313" key="20">
    <source>
        <dbReference type="EMBL" id="TBO34573.1"/>
    </source>
</evidence>
<dbReference type="InterPro" id="IPR003805">
    <property type="entry name" value="CobS"/>
</dbReference>
<evidence type="ECO:0000256" key="5">
    <source>
        <dbReference type="ARBA" id="ARBA00013200"/>
    </source>
</evidence>
<dbReference type="EC" id="2.7.8.26" evidence="5 19"/>
<keyword evidence="21" id="KW-1185">Reference proteome</keyword>
<evidence type="ECO:0000256" key="9">
    <source>
        <dbReference type="ARBA" id="ARBA00022679"/>
    </source>
</evidence>
<keyword evidence="9 19" id="KW-0808">Transferase</keyword>
<comment type="function">
    <text evidence="14 19">Joins adenosylcobinamide-GDP and alpha-ribazole to generate adenosylcobalamin (Ado-cobalamin). Also synthesizes adenosylcobalamin 5'-phosphate from adenosylcobinamide-GDP and alpha-ribazole 5'-phosphate.</text>
</comment>
<evidence type="ECO:0000256" key="13">
    <source>
        <dbReference type="ARBA" id="ARBA00023136"/>
    </source>
</evidence>
<evidence type="ECO:0000256" key="7">
    <source>
        <dbReference type="ARBA" id="ARBA00022475"/>
    </source>
</evidence>
<organism evidence="20 21">
    <name type="scientific">Aquabacterium lacunae</name>
    <dbReference type="NCBI Taxonomy" id="2528630"/>
    <lineage>
        <taxon>Bacteria</taxon>
        <taxon>Pseudomonadati</taxon>
        <taxon>Pseudomonadota</taxon>
        <taxon>Betaproteobacteria</taxon>
        <taxon>Burkholderiales</taxon>
        <taxon>Aquabacterium</taxon>
    </lineage>
</organism>
<keyword evidence="8 19" id="KW-0169">Cobalamin biosynthesis</keyword>
<comment type="caution">
    <text evidence="20">The sequence shown here is derived from an EMBL/GenBank/DDBJ whole genome shotgun (WGS) entry which is preliminary data.</text>
</comment>
<protein>
    <recommendedName>
        <fullName evidence="6 19">Adenosylcobinamide-GDP ribazoletransferase</fullName>
        <ecNumber evidence="5 19">2.7.8.26</ecNumber>
    </recommendedName>
    <alternativeName>
        <fullName evidence="16 19">Cobalamin synthase</fullName>
    </alternativeName>
    <alternativeName>
        <fullName evidence="15 19">Cobalamin-5'-phosphate synthase</fullName>
    </alternativeName>
</protein>
<dbReference type="EMBL" id="SIXI01000001">
    <property type="protein sequence ID" value="TBO34573.1"/>
    <property type="molecule type" value="Genomic_DNA"/>
</dbReference>
<evidence type="ECO:0000256" key="16">
    <source>
        <dbReference type="ARBA" id="ARBA00032853"/>
    </source>
</evidence>
<evidence type="ECO:0000256" key="10">
    <source>
        <dbReference type="ARBA" id="ARBA00022692"/>
    </source>
</evidence>
<dbReference type="GO" id="GO:0005886">
    <property type="term" value="C:plasma membrane"/>
    <property type="evidence" value="ECO:0007669"/>
    <property type="project" value="UniProtKB-SubCell"/>
</dbReference>
<keyword evidence="13 19" id="KW-0472">Membrane</keyword>
<comment type="subcellular location">
    <subcellularLocation>
        <location evidence="2 19">Cell membrane</location>
        <topology evidence="2 19">Multi-pass membrane protein</topology>
    </subcellularLocation>
</comment>
<evidence type="ECO:0000256" key="19">
    <source>
        <dbReference type="HAMAP-Rule" id="MF_00719"/>
    </source>
</evidence>
<feature type="transmembrane region" description="Helical" evidence="19">
    <location>
        <begin position="38"/>
        <end position="60"/>
    </location>
</feature>
<dbReference type="PANTHER" id="PTHR34148">
    <property type="entry name" value="ADENOSYLCOBINAMIDE-GDP RIBAZOLETRANSFERASE"/>
    <property type="match status" value="1"/>
</dbReference>
<feature type="transmembrane region" description="Helical" evidence="19">
    <location>
        <begin position="7"/>
        <end position="26"/>
    </location>
</feature>
<evidence type="ECO:0000256" key="14">
    <source>
        <dbReference type="ARBA" id="ARBA00025228"/>
    </source>
</evidence>
<name>A0A4Q9H2W5_9BURK</name>
<evidence type="ECO:0000256" key="12">
    <source>
        <dbReference type="ARBA" id="ARBA00022989"/>
    </source>
</evidence>
<dbReference type="Pfam" id="PF02654">
    <property type="entry name" value="CobS"/>
    <property type="match status" value="1"/>
</dbReference>
<feature type="transmembrane region" description="Helical" evidence="19">
    <location>
        <begin position="110"/>
        <end position="133"/>
    </location>
</feature>
<keyword evidence="7 19" id="KW-1003">Cell membrane</keyword>
<dbReference type="UniPathway" id="UPA00148">
    <property type="reaction ID" value="UER00238"/>
</dbReference>
<dbReference type="HAMAP" id="MF_00719">
    <property type="entry name" value="CobS"/>
    <property type="match status" value="1"/>
</dbReference>
<dbReference type="OrthoDB" id="9794626at2"/>
<evidence type="ECO:0000256" key="11">
    <source>
        <dbReference type="ARBA" id="ARBA00022842"/>
    </source>
</evidence>
<feature type="transmembrane region" description="Helical" evidence="19">
    <location>
        <begin position="228"/>
        <end position="248"/>
    </location>
</feature>
<evidence type="ECO:0000256" key="15">
    <source>
        <dbReference type="ARBA" id="ARBA00032605"/>
    </source>
</evidence>
<evidence type="ECO:0000256" key="17">
    <source>
        <dbReference type="ARBA" id="ARBA00048623"/>
    </source>
</evidence>
<proteinExistence type="inferred from homology"/>
<keyword evidence="10 19" id="KW-0812">Transmembrane</keyword>
<dbReference type="PANTHER" id="PTHR34148:SF1">
    <property type="entry name" value="ADENOSYLCOBINAMIDE-GDP RIBAZOLETRANSFERASE"/>
    <property type="match status" value="1"/>
</dbReference>
<feature type="transmembrane region" description="Helical" evidence="19">
    <location>
        <begin position="153"/>
        <end position="180"/>
    </location>
</feature>
<evidence type="ECO:0000256" key="3">
    <source>
        <dbReference type="ARBA" id="ARBA00004663"/>
    </source>
</evidence>
<evidence type="ECO:0000256" key="2">
    <source>
        <dbReference type="ARBA" id="ARBA00004651"/>
    </source>
</evidence>
<evidence type="ECO:0000256" key="4">
    <source>
        <dbReference type="ARBA" id="ARBA00010561"/>
    </source>
</evidence>
<dbReference type="GO" id="GO:0009236">
    <property type="term" value="P:cobalamin biosynthetic process"/>
    <property type="evidence" value="ECO:0007669"/>
    <property type="project" value="UniProtKB-UniRule"/>
</dbReference>
<sequence length="291" mass="30908">MLLEVRLVFTALQFFTRVPVPAWVGFDPAWMPRSLRHLPTVGLLVGAWGALVLALASAWWPPAVAVGLSMAATVWLTGAFHEDGWADTCDGLGGAVPRDKALAIMKDSRIGSYGAVGVVLMLGLKAAVLSSLLTPWVTELNAAQSSGIHRVLLGWTCLGLVWAHAASRWAPVVLMCLLPYAGDAGQAKAPPLALRAGPRTLLGASLMLAVVALCLWACLNLWGWPVRTWWQAMGISSLGVLLAMALAARWFRQRLGGFTGDTLGACQQLAELAALLGWLAVIRPVSGFELG</sequence>
<dbReference type="Proteomes" id="UP000292120">
    <property type="component" value="Unassembled WGS sequence"/>
</dbReference>
<dbReference type="GO" id="GO:0008818">
    <property type="term" value="F:cobalamin 5'-phosphate synthase activity"/>
    <property type="evidence" value="ECO:0007669"/>
    <property type="project" value="UniProtKB-UniRule"/>
</dbReference>
<comment type="catalytic activity">
    <reaction evidence="17 19">
        <text>alpha-ribazole + adenosylcob(III)inamide-GDP = adenosylcob(III)alamin + GMP + H(+)</text>
        <dbReference type="Rhea" id="RHEA:16049"/>
        <dbReference type="ChEBI" id="CHEBI:10329"/>
        <dbReference type="ChEBI" id="CHEBI:15378"/>
        <dbReference type="ChEBI" id="CHEBI:18408"/>
        <dbReference type="ChEBI" id="CHEBI:58115"/>
        <dbReference type="ChEBI" id="CHEBI:60487"/>
        <dbReference type="EC" id="2.7.8.26"/>
    </reaction>
</comment>
<feature type="transmembrane region" description="Helical" evidence="19">
    <location>
        <begin position="201"/>
        <end position="222"/>
    </location>
</feature>
<comment type="cofactor">
    <cofactor evidence="1 19">
        <name>Mg(2+)</name>
        <dbReference type="ChEBI" id="CHEBI:18420"/>
    </cofactor>
</comment>